<feature type="non-terminal residue" evidence="1">
    <location>
        <position position="1"/>
    </location>
</feature>
<name>A0AAD8EJU1_DIPPU</name>
<dbReference type="Proteomes" id="UP001233999">
    <property type="component" value="Unassembled WGS sequence"/>
</dbReference>
<comment type="caution">
    <text evidence="1">The sequence shown here is derived from an EMBL/GenBank/DDBJ whole genome shotgun (WGS) entry which is preliminary data.</text>
</comment>
<protein>
    <submittedName>
        <fullName evidence="1">Uncharacterized protein</fullName>
    </submittedName>
</protein>
<organism evidence="1 2">
    <name type="scientific">Diploptera punctata</name>
    <name type="common">Pacific beetle cockroach</name>
    <dbReference type="NCBI Taxonomy" id="6984"/>
    <lineage>
        <taxon>Eukaryota</taxon>
        <taxon>Metazoa</taxon>
        <taxon>Ecdysozoa</taxon>
        <taxon>Arthropoda</taxon>
        <taxon>Hexapoda</taxon>
        <taxon>Insecta</taxon>
        <taxon>Pterygota</taxon>
        <taxon>Neoptera</taxon>
        <taxon>Polyneoptera</taxon>
        <taxon>Dictyoptera</taxon>
        <taxon>Blattodea</taxon>
        <taxon>Blaberoidea</taxon>
        <taxon>Blaberidae</taxon>
        <taxon>Diplopterinae</taxon>
        <taxon>Diploptera</taxon>
    </lineage>
</organism>
<keyword evidence="2" id="KW-1185">Reference proteome</keyword>
<dbReference type="EMBL" id="JASPKZ010003799">
    <property type="protein sequence ID" value="KAJ9592888.1"/>
    <property type="molecule type" value="Genomic_DNA"/>
</dbReference>
<reference evidence="1" key="2">
    <citation type="submission" date="2023-05" db="EMBL/GenBank/DDBJ databases">
        <authorList>
            <person name="Fouks B."/>
        </authorList>
    </citation>
    <scope>NUCLEOTIDE SEQUENCE</scope>
    <source>
        <strain evidence="1">Stay&amp;Tobe</strain>
        <tissue evidence="1">Testes</tissue>
    </source>
</reference>
<dbReference type="PANTHER" id="PTHR11161">
    <property type="entry name" value="O-ACYLTRANSFERASE"/>
    <property type="match status" value="1"/>
</dbReference>
<dbReference type="PANTHER" id="PTHR11161:SF0">
    <property type="entry name" value="O-ACYLTRANSFERASE LIKE PROTEIN"/>
    <property type="match status" value="1"/>
</dbReference>
<evidence type="ECO:0000313" key="2">
    <source>
        <dbReference type="Proteomes" id="UP001233999"/>
    </source>
</evidence>
<sequence>YTPALAMMVLIQAGLYKHFGSGPLWLSSDQISDNSCSEYWWSTLLYVENYVNPNNLVIIAITLINHLHKCYLLLMLLM</sequence>
<dbReference type="AlphaFoldDB" id="A0AAD8EJU1"/>
<dbReference type="InterPro" id="IPR052728">
    <property type="entry name" value="O2_lipid_transport_reg"/>
</dbReference>
<reference evidence="1" key="1">
    <citation type="journal article" date="2023" name="IScience">
        <title>Live-bearing cockroach genome reveals convergent evolutionary mechanisms linked to viviparity in insects and beyond.</title>
        <authorList>
            <person name="Fouks B."/>
            <person name="Harrison M.C."/>
            <person name="Mikhailova A.A."/>
            <person name="Marchal E."/>
            <person name="English S."/>
            <person name="Carruthers M."/>
            <person name="Jennings E.C."/>
            <person name="Chiamaka E.L."/>
            <person name="Frigard R.A."/>
            <person name="Pippel M."/>
            <person name="Attardo G.M."/>
            <person name="Benoit J.B."/>
            <person name="Bornberg-Bauer E."/>
            <person name="Tobe S.S."/>
        </authorList>
    </citation>
    <scope>NUCLEOTIDE SEQUENCE</scope>
    <source>
        <strain evidence="1">Stay&amp;Tobe</strain>
    </source>
</reference>
<accession>A0AAD8EJU1</accession>
<gene>
    <name evidence="1" type="ORF">L9F63_015466</name>
</gene>
<proteinExistence type="predicted"/>
<evidence type="ECO:0000313" key="1">
    <source>
        <dbReference type="EMBL" id="KAJ9592888.1"/>
    </source>
</evidence>